<evidence type="ECO:0000313" key="2">
    <source>
        <dbReference type="EMBL" id="MDO4841838.1"/>
    </source>
</evidence>
<accession>A0AA43RIH1</accession>
<evidence type="ECO:0000313" key="3">
    <source>
        <dbReference type="Proteomes" id="UP001168575"/>
    </source>
</evidence>
<name>A0AA43RIH1_9ACTN</name>
<dbReference type="SMART" id="SM00382">
    <property type="entry name" value="AAA"/>
    <property type="match status" value="1"/>
</dbReference>
<dbReference type="CDD" id="cd00009">
    <property type="entry name" value="AAA"/>
    <property type="match status" value="1"/>
</dbReference>
<dbReference type="Gene3D" id="3.40.50.300">
    <property type="entry name" value="P-loop containing nucleotide triphosphate hydrolases"/>
    <property type="match status" value="1"/>
</dbReference>
<dbReference type="Pfam" id="PF07728">
    <property type="entry name" value="AAA_5"/>
    <property type="match status" value="1"/>
</dbReference>
<protein>
    <submittedName>
        <fullName evidence="2">AAA family ATPase</fullName>
    </submittedName>
</protein>
<dbReference type="PANTHER" id="PTHR37291">
    <property type="entry name" value="5-METHYLCYTOSINE-SPECIFIC RESTRICTION ENZYME B"/>
    <property type="match status" value="1"/>
</dbReference>
<keyword evidence="3" id="KW-1185">Reference proteome</keyword>
<dbReference type="SUPFAM" id="SSF52540">
    <property type="entry name" value="P-loop containing nucleoside triphosphate hydrolases"/>
    <property type="match status" value="1"/>
</dbReference>
<gene>
    <name evidence="2" type="ORF">Q3982_04090</name>
</gene>
<evidence type="ECO:0000259" key="1">
    <source>
        <dbReference type="SMART" id="SM00382"/>
    </source>
</evidence>
<reference evidence="2" key="1">
    <citation type="submission" date="2023-07" db="EMBL/GenBank/DDBJ databases">
        <title>Between Cages and Wild: Unraveling the Impact of Captivity on Animal Microbiomes and Antimicrobial Resistance.</title>
        <authorList>
            <person name="Schmartz G.P."/>
            <person name="Rehner J."/>
            <person name="Schuff M.J."/>
            <person name="Becker S.L."/>
            <person name="Kravczyk M."/>
            <person name="Gurevich A."/>
            <person name="Francke R."/>
            <person name="Mueller R."/>
            <person name="Keller V."/>
            <person name="Keller A."/>
        </authorList>
    </citation>
    <scope>NUCLEOTIDE SEQUENCE</scope>
    <source>
        <strain evidence="2">S12M_St_49</strain>
    </source>
</reference>
<dbReference type="GO" id="GO:0016887">
    <property type="term" value="F:ATP hydrolysis activity"/>
    <property type="evidence" value="ECO:0007669"/>
    <property type="project" value="InterPro"/>
</dbReference>
<dbReference type="InterPro" id="IPR011704">
    <property type="entry name" value="ATPase_dyneun-rel_AAA"/>
</dbReference>
<sequence>MEETKKPNFEWIAFYMELADKLLEYKDRRGELHDIYLSIMKNEGKTKYLEDFLKTTDTIDPFSIFGRINQFGEEERSKLLGEFSRQFKMHSQVPKAFDGMPERCIKVAYFDIKANHVNQIKQIDNCWKLFELAIDVCNPPSSPELKKRFASAYEAAVKSDEQDRAVISMALFWIRPFAFVPIDKNNEKFISNDELFGQRYESLIEKSGKSKPNPGESYLELCKSVKETLQEKGTTFKTIPELSYAAYLKSGESDIPETDEEEEFETMTKNSQTTTYNNEHSQKLIASKNLIFRGAPGTGKTYLAKQIAADIVSDGEKRFEDLSDEEKDRIGFVQFHPSYDYTDFVEGLRPIEDPDGSIGFKLKDGVFKEFIKRARKNCTDSADDPNVLKNYVFIIDEINRGEISKIFGELFFSIDPGYRGEAGAVQTQYANLHEDKNEKFYIPENVYIIGTMNDIDRSVDSFDFALRRRFRFIELKADEQTDMLQKITHDMVRKEAESKMYALNEAIIQVEDLNSNYQIGAAYFLKLNDLKGDFDQLREDYLQPLLQEYIQGMLNEDEIMESFKEAYDSTAPSSVIAADDEVASSVNEELGAEE</sequence>
<dbReference type="InterPro" id="IPR052934">
    <property type="entry name" value="Methyl-DNA_Rec/Restrict_Enz"/>
</dbReference>
<dbReference type="PANTHER" id="PTHR37291:SF1">
    <property type="entry name" value="TYPE IV METHYL-DIRECTED RESTRICTION ENZYME ECOKMCRB SUBUNIT"/>
    <property type="match status" value="1"/>
</dbReference>
<dbReference type="InterPro" id="IPR027417">
    <property type="entry name" value="P-loop_NTPase"/>
</dbReference>
<feature type="domain" description="AAA+ ATPase" evidence="1">
    <location>
        <begin position="286"/>
        <end position="478"/>
    </location>
</feature>
<comment type="caution">
    <text evidence="2">The sequence shown here is derived from an EMBL/GenBank/DDBJ whole genome shotgun (WGS) entry which is preliminary data.</text>
</comment>
<dbReference type="InterPro" id="IPR003593">
    <property type="entry name" value="AAA+_ATPase"/>
</dbReference>
<dbReference type="GO" id="GO:0005524">
    <property type="term" value="F:ATP binding"/>
    <property type="evidence" value="ECO:0007669"/>
    <property type="project" value="InterPro"/>
</dbReference>
<dbReference type="Proteomes" id="UP001168575">
    <property type="component" value="Unassembled WGS sequence"/>
</dbReference>
<proteinExistence type="predicted"/>
<organism evidence="2 3">
    <name type="scientific">Phoenicibacter congonensis</name>
    <dbReference type="NCBI Taxonomy" id="1944646"/>
    <lineage>
        <taxon>Bacteria</taxon>
        <taxon>Bacillati</taxon>
        <taxon>Actinomycetota</taxon>
        <taxon>Coriobacteriia</taxon>
        <taxon>Eggerthellales</taxon>
        <taxon>Eggerthellaceae</taxon>
        <taxon>Phoenicibacter</taxon>
    </lineage>
</organism>
<dbReference type="AlphaFoldDB" id="A0AA43RIH1"/>
<dbReference type="EMBL" id="JAUMVS010000054">
    <property type="protein sequence ID" value="MDO4841838.1"/>
    <property type="molecule type" value="Genomic_DNA"/>
</dbReference>